<dbReference type="Proteomes" id="UP000198701">
    <property type="component" value="Unassembled WGS sequence"/>
</dbReference>
<keyword evidence="3" id="KW-1185">Reference proteome</keyword>
<evidence type="ECO:0000313" key="3">
    <source>
        <dbReference type="Proteomes" id="UP000198701"/>
    </source>
</evidence>
<keyword evidence="1" id="KW-0812">Transmembrane</keyword>
<gene>
    <name evidence="2" type="ORF">SAMN05216282_108139</name>
</gene>
<keyword evidence="1" id="KW-0472">Membrane</keyword>
<dbReference type="AlphaFoldDB" id="A0A1G9DAS3"/>
<organism evidence="2 3">
    <name type="scientific">Cryobacterium psychrotolerans</name>
    <dbReference type="NCBI Taxonomy" id="386301"/>
    <lineage>
        <taxon>Bacteria</taxon>
        <taxon>Bacillati</taxon>
        <taxon>Actinomycetota</taxon>
        <taxon>Actinomycetes</taxon>
        <taxon>Micrococcales</taxon>
        <taxon>Microbacteriaceae</taxon>
        <taxon>Cryobacterium</taxon>
    </lineage>
</organism>
<reference evidence="2 3" key="1">
    <citation type="submission" date="2016-10" db="EMBL/GenBank/DDBJ databases">
        <authorList>
            <person name="de Groot N.N."/>
        </authorList>
    </citation>
    <scope>NUCLEOTIDE SEQUENCE [LARGE SCALE GENOMIC DNA]</scope>
    <source>
        <strain evidence="2 3">CGMCC 1.5382</strain>
    </source>
</reference>
<keyword evidence="1" id="KW-1133">Transmembrane helix</keyword>
<evidence type="ECO:0000256" key="1">
    <source>
        <dbReference type="SAM" id="Phobius"/>
    </source>
</evidence>
<name>A0A1G9DAS3_9MICO</name>
<protein>
    <recommendedName>
        <fullName evidence="4">SipW-cognate class signal peptide</fullName>
    </recommendedName>
</protein>
<feature type="transmembrane region" description="Helical" evidence="1">
    <location>
        <begin position="20"/>
        <end position="40"/>
    </location>
</feature>
<proteinExistence type="predicted"/>
<accession>A0A1G9DAS3</accession>
<sequence length="188" mass="18047">MSSPRSAKISSLHPRATATLVVVGAMGLAVLAAGGTYALLNSSTSIGSAASITSGTAALTVSPLTMSTAVLYPGLTTYGAATVTNTGDVPLSVRITGLTSPTATTPFSQSLTIGGGIVASPAACSSGTFTPGWAGPFPSATTAVVGSVLAAGSSATFCVSVTMALTAAPGSQGQSATNFGILIDGIQS</sequence>
<dbReference type="EMBL" id="FNFU01000008">
    <property type="protein sequence ID" value="SDK60885.1"/>
    <property type="molecule type" value="Genomic_DNA"/>
</dbReference>
<dbReference type="STRING" id="386301.SAMN05216282_108139"/>
<evidence type="ECO:0008006" key="4">
    <source>
        <dbReference type="Google" id="ProtNLM"/>
    </source>
</evidence>
<evidence type="ECO:0000313" key="2">
    <source>
        <dbReference type="EMBL" id="SDK60885.1"/>
    </source>
</evidence>